<name>A0A0A9HS97_ARUDO</name>
<protein>
    <submittedName>
        <fullName evidence="1">Uncharacterized protein</fullName>
    </submittedName>
</protein>
<dbReference type="AlphaFoldDB" id="A0A0A9HS97"/>
<reference evidence="1" key="2">
    <citation type="journal article" date="2015" name="Data Brief">
        <title>Shoot transcriptome of the giant reed, Arundo donax.</title>
        <authorList>
            <person name="Barrero R.A."/>
            <person name="Guerrero F.D."/>
            <person name="Moolhuijzen P."/>
            <person name="Goolsby J.A."/>
            <person name="Tidwell J."/>
            <person name="Bellgard S.E."/>
            <person name="Bellgard M.I."/>
        </authorList>
    </citation>
    <scope>NUCLEOTIDE SEQUENCE</scope>
    <source>
        <tissue evidence="1">Shoot tissue taken approximately 20 cm above the soil surface</tissue>
    </source>
</reference>
<sequence length="23" mass="2665">MLQHRNKFILPMLQLCSPISSAH</sequence>
<accession>A0A0A9HS97</accession>
<evidence type="ECO:0000313" key="1">
    <source>
        <dbReference type="EMBL" id="JAE38679.1"/>
    </source>
</evidence>
<reference evidence="1" key="1">
    <citation type="submission" date="2014-09" db="EMBL/GenBank/DDBJ databases">
        <authorList>
            <person name="Magalhaes I.L.F."/>
            <person name="Oliveira U."/>
            <person name="Santos F.R."/>
            <person name="Vidigal T.H.D.A."/>
            <person name="Brescovit A.D."/>
            <person name="Santos A.J."/>
        </authorList>
    </citation>
    <scope>NUCLEOTIDE SEQUENCE</scope>
    <source>
        <tissue evidence="1">Shoot tissue taken approximately 20 cm above the soil surface</tissue>
    </source>
</reference>
<dbReference type="EMBL" id="GBRH01159217">
    <property type="protein sequence ID" value="JAE38679.1"/>
    <property type="molecule type" value="Transcribed_RNA"/>
</dbReference>
<proteinExistence type="predicted"/>
<organism evidence="1">
    <name type="scientific">Arundo donax</name>
    <name type="common">Giant reed</name>
    <name type="synonym">Donax arundinaceus</name>
    <dbReference type="NCBI Taxonomy" id="35708"/>
    <lineage>
        <taxon>Eukaryota</taxon>
        <taxon>Viridiplantae</taxon>
        <taxon>Streptophyta</taxon>
        <taxon>Embryophyta</taxon>
        <taxon>Tracheophyta</taxon>
        <taxon>Spermatophyta</taxon>
        <taxon>Magnoliopsida</taxon>
        <taxon>Liliopsida</taxon>
        <taxon>Poales</taxon>
        <taxon>Poaceae</taxon>
        <taxon>PACMAD clade</taxon>
        <taxon>Arundinoideae</taxon>
        <taxon>Arundineae</taxon>
        <taxon>Arundo</taxon>
    </lineage>
</organism>